<dbReference type="GO" id="GO:0005886">
    <property type="term" value="C:plasma membrane"/>
    <property type="evidence" value="ECO:0007669"/>
    <property type="project" value="UniProtKB-SubCell"/>
</dbReference>
<evidence type="ECO:0000313" key="3">
    <source>
        <dbReference type="Proteomes" id="UP000257323"/>
    </source>
</evidence>
<evidence type="ECO:0000256" key="1">
    <source>
        <dbReference type="SAM" id="Phobius"/>
    </source>
</evidence>
<keyword evidence="1" id="KW-0812">Transmembrane</keyword>
<reference evidence="2 3" key="1">
    <citation type="submission" date="2018-08" db="EMBL/GenBank/DDBJ databases">
        <title>Genome analysis of the thermophilic bacterium of the candidate phylum Aminicenantes from deep subsurface aquifer revealed its physiology and ecological role.</title>
        <authorList>
            <person name="Kadnikov V.V."/>
            <person name="Mardanov A.V."/>
            <person name="Beletsky A.V."/>
            <person name="Karnachuk O.V."/>
            <person name="Ravin N.V."/>
        </authorList>
    </citation>
    <scope>NUCLEOTIDE SEQUENCE [LARGE SCALE GENOMIC DNA]</scope>
    <source>
        <strain evidence="2">BY38</strain>
    </source>
</reference>
<dbReference type="GO" id="GO:0140359">
    <property type="term" value="F:ABC-type transporter activity"/>
    <property type="evidence" value="ECO:0007669"/>
    <property type="project" value="InterPro"/>
</dbReference>
<dbReference type="Pfam" id="PF12679">
    <property type="entry name" value="ABC2_membrane_2"/>
    <property type="match status" value="1"/>
</dbReference>
<protein>
    <recommendedName>
        <fullName evidence="4">ABC transporter permease</fullName>
    </recommendedName>
</protein>
<accession>A0A3E2BNR7</accession>
<name>A0A3E2BNR7_9BACT</name>
<feature type="transmembrane region" description="Helical" evidence="1">
    <location>
        <begin position="20"/>
        <end position="40"/>
    </location>
</feature>
<comment type="caution">
    <text evidence="2">The sequence shown here is derived from an EMBL/GenBank/DDBJ whole genome shotgun (WGS) entry which is preliminary data.</text>
</comment>
<evidence type="ECO:0000313" key="2">
    <source>
        <dbReference type="EMBL" id="RFT16385.1"/>
    </source>
</evidence>
<feature type="transmembrane region" description="Helical" evidence="1">
    <location>
        <begin position="52"/>
        <end position="74"/>
    </location>
</feature>
<proteinExistence type="predicted"/>
<feature type="transmembrane region" description="Helical" evidence="1">
    <location>
        <begin position="229"/>
        <end position="248"/>
    </location>
</feature>
<feature type="transmembrane region" description="Helical" evidence="1">
    <location>
        <begin position="95"/>
        <end position="127"/>
    </location>
</feature>
<feature type="transmembrane region" description="Helical" evidence="1">
    <location>
        <begin position="133"/>
        <end position="154"/>
    </location>
</feature>
<evidence type="ECO:0008006" key="4">
    <source>
        <dbReference type="Google" id="ProtNLM"/>
    </source>
</evidence>
<gene>
    <name evidence="2" type="ORF">OP8BY_1563</name>
</gene>
<dbReference type="AlphaFoldDB" id="A0A3E2BNR7"/>
<dbReference type="EMBL" id="QUAH01000003">
    <property type="protein sequence ID" value="RFT16385.1"/>
    <property type="molecule type" value="Genomic_DNA"/>
</dbReference>
<keyword evidence="1" id="KW-0472">Membrane</keyword>
<sequence>MKITTIALNTFKEAKRDRVLYLLFFFVAVCLLFSRFLALLTVGDRVKIIKDVGLASISLFGMLMAILMGTGLVYKEIDKKTIFTLLAKPIHRAEFLLGKFLGLVLTIFIMTVLMAAVFMLILFLHTFSVDWKILLAILYIFFELCLMTAVALLFSTFTTPILASLYSLAFYLIGHLSWSLEMLIKKVKSGAGRAALRVLYTILPDLENFNFKTEVVHNLLLPGKLLGTSFVYGVVYTAFLLLLAMLVFRRRDFV</sequence>
<organism evidence="2 3">
    <name type="scientific">Candidatus Saccharicenans subterraneus</name>
    <dbReference type="NCBI Taxonomy" id="2508984"/>
    <lineage>
        <taxon>Bacteria</taxon>
        <taxon>Candidatus Aminicenantota</taxon>
        <taxon>Candidatus Aminicenantia</taxon>
        <taxon>Candidatus Aminicenantales</taxon>
        <taxon>Candidatus Saccharicenantaceae</taxon>
        <taxon>Candidatus Saccharicenans</taxon>
    </lineage>
</organism>
<dbReference type="Proteomes" id="UP000257323">
    <property type="component" value="Unassembled WGS sequence"/>
</dbReference>
<dbReference type="PANTHER" id="PTHR43471:SF10">
    <property type="entry name" value="SLL1107 PROTEIN"/>
    <property type="match status" value="1"/>
</dbReference>
<dbReference type="PANTHER" id="PTHR43471">
    <property type="entry name" value="ABC TRANSPORTER PERMEASE"/>
    <property type="match status" value="1"/>
</dbReference>
<feature type="transmembrane region" description="Helical" evidence="1">
    <location>
        <begin position="161"/>
        <end position="180"/>
    </location>
</feature>
<keyword evidence="1" id="KW-1133">Transmembrane helix</keyword>